<dbReference type="Proteomes" id="UP000244925">
    <property type="component" value="Unassembled WGS sequence"/>
</dbReference>
<proteinExistence type="predicted"/>
<organism evidence="3 4">
    <name type="scientific">Paramuribaculum intestinale</name>
    <dbReference type="NCBI Taxonomy" id="2094151"/>
    <lineage>
        <taxon>Bacteria</taxon>
        <taxon>Pseudomonadati</taxon>
        <taxon>Bacteroidota</taxon>
        <taxon>Bacteroidia</taxon>
        <taxon>Bacteroidales</taxon>
        <taxon>Muribaculaceae</taxon>
        <taxon>Paramuribaculum</taxon>
    </lineage>
</organism>
<dbReference type="EMBL" id="PUBV01000013">
    <property type="protein sequence ID" value="PWB07377.1"/>
    <property type="molecule type" value="Genomic_DNA"/>
</dbReference>
<dbReference type="Pfam" id="PF13287">
    <property type="entry name" value="Fn3_assoc"/>
    <property type="match status" value="1"/>
</dbReference>
<name>A0A2V1IUA7_9BACT</name>
<evidence type="ECO:0000313" key="4">
    <source>
        <dbReference type="Proteomes" id="UP000244925"/>
    </source>
</evidence>
<keyword evidence="1" id="KW-0812">Transmembrane</keyword>
<keyword evidence="1" id="KW-0472">Membrane</keyword>
<dbReference type="InterPro" id="IPR026876">
    <property type="entry name" value="Fn3_assoc_repeat"/>
</dbReference>
<feature type="domain" description="GH29D-like beta-sandwich" evidence="2">
    <location>
        <begin position="1482"/>
        <end position="1530"/>
    </location>
</feature>
<evidence type="ECO:0000259" key="2">
    <source>
        <dbReference type="Pfam" id="PF13290"/>
    </source>
</evidence>
<protein>
    <recommendedName>
        <fullName evidence="2">GH29D-like beta-sandwich domain-containing protein</fullName>
    </recommendedName>
</protein>
<comment type="caution">
    <text evidence="3">The sequence shown here is derived from an EMBL/GenBank/DDBJ whole genome shotgun (WGS) entry which is preliminary data.</text>
</comment>
<dbReference type="InterPro" id="IPR059177">
    <property type="entry name" value="GH29D-like_dom"/>
</dbReference>
<keyword evidence="1" id="KW-1133">Transmembrane helix</keyword>
<keyword evidence="4" id="KW-1185">Reference proteome</keyword>
<gene>
    <name evidence="3" type="ORF">C5O25_07455</name>
</gene>
<sequence>MLQSNYKTRHILFPFPIYFYFCTRLQVYTGKPRIMRIKHLIYSTVVTFLTTTTGIGTIAAQTSVTATEDLEFNMKADSREGYIYYITGIDQNFKPITNQEYERMDRQPGIVLYRLAGLKKSESQTDQITITFNYDNCLSRELWQNTEDNDKTDERFNELSALTTHIFDGGYKGKNANNQDITYSVGTLALKPGTRIGIKPIYGRIKYVRFYHHYAYSNLHGDDYSPIIAENPSKNYWDQKRANANIRAIRSFDDPTELTDIKPEVLFGTLGNFQGINGTVTELMTEFKPADKAADLGEEFFLEVNKDGCIGLDGTTKIDLVNCSDDAFRFTHIKIGIARDMPTEAPELTIKSDQYKETTTDNGGTHWTIWDNRQQVNFSINEKYGQFNQLSIKYILDNQTSPQSYTPTDAWIFGTDYNPSALPEISMFTKRIYAVGQIMKQEGLGWVGTGEYTPVRCVEIERINNHELSDPALIDKNAKAGDIVTLTEFANMIASVKIRDKYVAFIRNLSQGEKTGGHTLKLVSDTPFPDSWKPSKPNGSDRMWDKIIERRAIQGRYVKTYGDRYLMVNDGVWDFTPLWKEGQYPFNVQVKRTNPGSTGLAEWLWVHNPDNTAGPKSTYPDDWYKDAPGDCTDLMKIQLYAEQRVVDLGGWNAASRTLVNKIKTNKVKLRVDTDVLDDYWTDTSMSFDDYMTSYPDGKFAIYGLVDAPIGSQSIFERIIYPQSIEVYPKGRPAVKNFDGSAFDVVADDMSEATAGTQAYKFIRLRPVSDSDPLTFSLDPSKQWSTPAVDYIIRSMRGGKWVTVDTIAGNNPFSIDSDAYFDSLGVARLSITPIIGDLKSDSLTVTVRNIINSKTAINGAQAFKDRFAEGTIGREAYTDVKGRFVVARKHRGTLASPSAARSRSAARAADETTWLYLRDLSDPDSEEFFMIHGDNLDAFNEGDIFTQLTILPERFDGNVVADISGLETLAVRETDAEQRPVTIPKDELASLSVAYRMDLCSHEGHTHYSLAATLPESLRRYDLLSLHNVGVRVDSESGEYFAQLAEDLPIGFHLMGGDREMIAGPMADNRNARLDLHGVMITGPDGRWILELERASATPVLQPTVIAMTSGGDDAEGLFATYATVTVNSPEEGAAIYYRINGGAYSTIEAGEPITIGETSLIDTYSCRPGTAESAVVARHFTKTTVAVHSVSELMSTLTDNRPHHIMNTMVVAEVVDNVMMVSDAGAHWIALWNPAGWGDAYKRGDNVADFIVNIPDDRTRFFTIDPDNMPQPLTGLTTEERLRVPHATVREIISDADAGTLVAMQGGQITTDTQVYTVSPEADRSIVYSLNPAPLGLLDWMAAPEGEVFVITSYVMSAPDGSTELWPIRLDAVRHTYDPEIIADEPVFVGSTEFTVDSELGAYVWWSTDGGATWNEYPDAPVTIDRTCTVSVYAQLPGLSDSQTVTLDFTREYVSGDVEIQAAAIGNGYVDVEIVPGEPMGDDDYRIYCTTDGTEPQVKAAHRYKGALRLRSTAVVKALMVEEGKRPGAVNACEVIVPQGVSGAIKIHFKEGDGVTAVIITPFYVIPQGSYSIYYTTDGSEPQADPAMLYDGSALMFSEPCTVKAMLVQDGMLPGEVLSQAIRILTGISAPGSDSDTTHEVVCTPEGMITAPEGSRLYDMAGRLLDINATLRKGVYIVVTPDGKAVKILVR</sequence>
<evidence type="ECO:0000256" key="1">
    <source>
        <dbReference type="SAM" id="Phobius"/>
    </source>
</evidence>
<accession>A0A2V1IUA7</accession>
<evidence type="ECO:0000313" key="3">
    <source>
        <dbReference type="EMBL" id="PWB07377.1"/>
    </source>
</evidence>
<dbReference type="Pfam" id="PF13290">
    <property type="entry name" value="CHB_HEX_C_1"/>
    <property type="match status" value="1"/>
</dbReference>
<reference evidence="4" key="1">
    <citation type="submission" date="2018-02" db="EMBL/GenBank/DDBJ databases">
        <authorList>
            <person name="Clavel T."/>
            <person name="Strowig T."/>
        </authorList>
    </citation>
    <scope>NUCLEOTIDE SEQUENCE [LARGE SCALE GENOMIC DNA]</scope>
    <source>
        <strain evidence="4">DSM 100764</strain>
    </source>
</reference>
<feature type="transmembrane region" description="Helical" evidence="1">
    <location>
        <begin position="40"/>
        <end position="60"/>
    </location>
</feature>